<feature type="domain" description="STT3/PglB/AglB core" evidence="18">
    <location>
        <begin position="505"/>
        <end position="563"/>
    </location>
</feature>
<comment type="similarity">
    <text evidence="5">Belongs to the STT3 family.</text>
</comment>
<keyword evidence="7" id="KW-0328">Glycosyltransferase</keyword>
<dbReference type="EMBL" id="GIBP01000965">
    <property type="protein sequence ID" value="NDV29934.1"/>
    <property type="molecule type" value="Transcribed_RNA"/>
</dbReference>
<evidence type="ECO:0000256" key="15">
    <source>
        <dbReference type="ARBA" id="ARBA00048829"/>
    </source>
</evidence>
<keyword evidence="9 16" id="KW-0812">Transmembrane</keyword>
<dbReference type="EC" id="2.4.99.18" evidence="6"/>
<keyword evidence="13 16" id="KW-0472">Membrane</keyword>
<dbReference type="GO" id="GO:0043687">
    <property type="term" value="P:post-translational protein modification"/>
    <property type="evidence" value="ECO:0007669"/>
    <property type="project" value="TreeGrafter"/>
</dbReference>
<dbReference type="InterPro" id="IPR048307">
    <property type="entry name" value="STT3_N"/>
</dbReference>
<feature type="transmembrane region" description="Helical" evidence="16">
    <location>
        <begin position="278"/>
        <end position="298"/>
    </location>
</feature>
<feature type="transmembrane region" description="Helical" evidence="16">
    <location>
        <begin position="166"/>
        <end position="191"/>
    </location>
</feature>
<dbReference type="Pfam" id="PF21436">
    <property type="entry name" value="STT3-PglB_core"/>
    <property type="match status" value="1"/>
</dbReference>
<evidence type="ECO:0000256" key="6">
    <source>
        <dbReference type="ARBA" id="ARBA00012605"/>
    </source>
</evidence>
<keyword evidence="8" id="KW-0808">Transferase</keyword>
<feature type="transmembrane region" description="Helical" evidence="16">
    <location>
        <begin position="76"/>
        <end position="96"/>
    </location>
</feature>
<dbReference type="PANTHER" id="PTHR13872">
    <property type="entry name" value="DOLICHYL-DIPHOSPHOOLIGOSACCHARIDE--PROTEIN GLYCOSYLTRANSFERASE SUBUNIT"/>
    <property type="match status" value="1"/>
</dbReference>
<dbReference type="GO" id="GO:0016020">
    <property type="term" value="C:membrane"/>
    <property type="evidence" value="ECO:0007669"/>
    <property type="project" value="InterPro"/>
</dbReference>
<dbReference type="AlphaFoldDB" id="A0A6B2KYV0"/>
<evidence type="ECO:0000256" key="14">
    <source>
        <dbReference type="ARBA" id="ARBA00023211"/>
    </source>
</evidence>
<feature type="domain" description="Oligosaccharyl transferase STT3 N-terminal" evidence="17">
    <location>
        <begin position="4"/>
        <end position="386"/>
    </location>
</feature>
<evidence type="ECO:0000256" key="16">
    <source>
        <dbReference type="SAM" id="Phobius"/>
    </source>
</evidence>
<feature type="transmembrane region" description="Helical" evidence="16">
    <location>
        <begin position="48"/>
        <end position="64"/>
    </location>
</feature>
<dbReference type="GO" id="GO:0046872">
    <property type="term" value="F:metal ion binding"/>
    <property type="evidence" value="ECO:0007669"/>
    <property type="project" value="UniProtKB-KW"/>
</dbReference>
<dbReference type="InterPro" id="IPR048999">
    <property type="entry name" value="STT3-PglB_core"/>
</dbReference>
<organism evidence="19">
    <name type="scientific">Arcella intermedia</name>
    <dbReference type="NCBI Taxonomy" id="1963864"/>
    <lineage>
        <taxon>Eukaryota</taxon>
        <taxon>Amoebozoa</taxon>
        <taxon>Tubulinea</taxon>
        <taxon>Elardia</taxon>
        <taxon>Arcellinida</taxon>
        <taxon>Sphaerothecina</taxon>
        <taxon>Arcellidae</taxon>
        <taxon>Arcella</taxon>
    </lineage>
</organism>
<dbReference type="Pfam" id="PF02516">
    <property type="entry name" value="STT3"/>
    <property type="match status" value="1"/>
</dbReference>
<evidence type="ECO:0000259" key="18">
    <source>
        <dbReference type="Pfam" id="PF21436"/>
    </source>
</evidence>
<comment type="pathway">
    <text evidence="4">Protein modification; protein glycosylation.</text>
</comment>
<keyword evidence="12 16" id="KW-1133">Transmembrane helix</keyword>
<comment type="cofactor">
    <cofactor evidence="2">
        <name>Mg(2+)</name>
        <dbReference type="ChEBI" id="CHEBI:18420"/>
    </cofactor>
</comment>
<dbReference type="GO" id="GO:0018279">
    <property type="term" value="P:protein N-linked glycosylation via asparagine"/>
    <property type="evidence" value="ECO:0007669"/>
    <property type="project" value="TreeGrafter"/>
</dbReference>
<dbReference type="GO" id="GO:0004579">
    <property type="term" value="F:dolichyl-diphosphooligosaccharide-protein glycotransferase activity"/>
    <property type="evidence" value="ECO:0007669"/>
    <property type="project" value="UniProtKB-EC"/>
</dbReference>
<evidence type="ECO:0000256" key="12">
    <source>
        <dbReference type="ARBA" id="ARBA00022989"/>
    </source>
</evidence>
<dbReference type="Gene3D" id="3.40.50.12610">
    <property type="match status" value="1"/>
</dbReference>
<dbReference type="PANTHER" id="PTHR13872:SF1">
    <property type="entry name" value="DOLICHYL-DIPHOSPHOOLIGOSACCHARIDE--PROTEIN GLYCOSYLTRANSFERASE SUBUNIT STT3B"/>
    <property type="match status" value="1"/>
</dbReference>
<evidence type="ECO:0000259" key="17">
    <source>
        <dbReference type="Pfam" id="PF02516"/>
    </source>
</evidence>
<proteinExistence type="inferred from homology"/>
<evidence type="ECO:0000256" key="8">
    <source>
        <dbReference type="ARBA" id="ARBA00022679"/>
    </source>
</evidence>
<evidence type="ECO:0000256" key="10">
    <source>
        <dbReference type="ARBA" id="ARBA00022723"/>
    </source>
</evidence>
<dbReference type="InterPro" id="IPR003674">
    <property type="entry name" value="Oligo_trans_STT3"/>
</dbReference>
<evidence type="ECO:0000256" key="13">
    <source>
        <dbReference type="ARBA" id="ARBA00023136"/>
    </source>
</evidence>
<keyword evidence="10" id="KW-0479">Metal-binding</keyword>
<evidence type="ECO:0000256" key="1">
    <source>
        <dbReference type="ARBA" id="ARBA00001936"/>
    </source>
</evidence>
<evidence type="ECO:0000256" key="9">
    <source>
        <dbReference type="ARBA" id="ARBA00022692"/>
    </source>
</evidence>
<reference evidence="19" key="1">
    <citation type="journal article" date="2020" name="J. Eukaryot. Microbiol.">
        <title>De novo Sequencing, Assembly and Annotation of the Transcriptome for the Free-Living Testate Amoeba Arcella intermedia.</title>
        <authorList>
            <person name="Ribeiro G.M."/>
            <person name="Porfirio-Sousa A.L."/>
            <person name="Maurer-Alcala X.X."/>
            <person name="Katz L.A."/>
            <person name="Lahr D.J.G."/>
        </authorList>
    </citation>
    <scope>NUCLEOTIDE SEQUENCE</scope>
</reference>
<evidence type="ECO:0000256" key="3">
    <source>
        <dbReference type="ARBA" id="ARBA00004127"/>
    </source>
</evidence>
<feature type="transmembrane region" description="Helical" evidence="16">
    <location>
        <begin position="334"/>
        <end position="353"/>
    </location>
</feature>
<evidence type="ECO:0000256" key="2">
    <source>
        <dbReference type="ARBA" id="ARBA00001946"/>
    </source>
</evidence>
<evidence type="ECO:0000313" key="19">
    <source>
        <dbReference type="EMBL" id="NDV29934.1"/>
    </source>
</evidence>
<keyword evidence="14" id="KW-0464">Manganese</keyword>
<accession>A0A6B2KYV0</accession>
<feature type="transmembrane region" description="Helical" evidence="16">
    <location>
        <begin position="212"/>
        <end position="229"/>
    </location>
</feature>
<feature type="transmembrane region" description="Helical" evidence="16">
    <location>
        <begin position="380"/>
        <end position="400"/>
    </location>
</feature>
<feature type="transmembrane region" description="Helical" evidence="16">
    <location>
        <begin position="439"/>
        <end position="460"/>
    </location>
</feature>
<dbReference type="GO" id="GO:0012505">
    <property type="term" value="C:endomembrane system"/>
    <property type="evidence" value="ECO:0007669"/>
    <property type="project" value="UniProtKB-SubCell"/>
</dbReference>
<evidence type="ECO:0000256" key="5">
    <source>
        <dbReference type="ARBA" id="ARBA00010810"/>
    </source>
</evidence>
<name>A0A6B2KYV0_9EUKA</name>
<sequence length="673" mass="77377">MFGRVIHEFDPWFNFRATQYMVDHGILEFFDWFDDKAWYPIGRHVGSTTYPGILITSTLIYKFLNFIGWSISINDVCVFIPAGFGALTCLFTYGITKEVAGSWKPAVIAAIVMAIIPAHLMRSIAGGYDNEAVALTAIVSTFYLWIRSLRTNKSWVLAPLTALSYIYMVSAWGGYTFVINMVGLHAGVCLAMTFLSDEDTDTLASHSNTYKSYTIFYIIGTLGAIQFPMVRLQPLQSMEQIMPLLVFVGYQVFQLMYFWRNYQKMSHSQFQRFKKQFLVVSVFLVLFVFVPLFLSGWFGPFSNRVRSLFIPHTRTGNPLVDSVSEHQATAPYYYWQYFHLVYLVAPFGLLFLFQNPNKAKIFAILYSALSYYFSQKMVRLLLILSAPASMLAGIVIQQFFAWCHENMLQNNANQTPTEEKKPKKSSSTLPTLPPGLKPYLPTISAVMLCVFLFLGVRFFLHCHLVSQMISNPQVMLLAKDAEGKLVIVDDFMRAYWWLRDNTPEDSRVMAWWDYGYQINGIANRTTIADGNTWNHEHIALLGKALVSPEEKSWQIARYLADYVLVWTTRYAGYRGDDLAKMPHIANIAGSVYPEIERTGYYLDKDDQPSPLMKESLLYKLSVYGIKDNKPLKYYQEVYTSPRKMVRIYKVLDVAERHPFGTYHPQLELGQFKE</sequence>
<feature type="transmembrane region" description="Helical" evidence="16">
    <location>
        <begin position="102"/>
        <end position="121"/>
    </location>
</feature>
<evidence type="ECO:0000256" key="7">
    <source>
        <dbReference type="ARBA" id="ARBA00022676"/>
    </source>
</evidence>
<keyword evidence="11" id="KW-0460">Magnesium</keyword>
<evidence type="ECO:0000256" key="11">
    <source>
        <dbReference type="ARBA" id="ARBA00022842"/>
    </source>
</evidence>
<feature type="transmembrane region" description="Helical" evidence="16">
    <location>
        <begin position="241"/>
        <end position="258"/>
    </location>
</feature>
<evidence type="ECO:0000256" key="4">
    <source>
        <dbReference type="ARBA" id="ARBA00004922"/>
    </source>
</evidence>
<protein>
    <recommendedName>
        <fullName evidence="6">dolichyl-diphosphooligosaccharide--protein glycotransferase</fullName>
        <ecNumber evidence="6">2.4.99.18</ecNumber>
    </recommendedName>
</protein>
<comment type="cofactor">
    <cofactor evidence="1">
        <name>Mn(2+)</name>
        <dbReference type="ChEBI" id="CHEBI:29035"/>
    </cofactor>
</comment>
<dbReference type="UniPathway" id="UPA00378"/>
<feature type="transmembrane region" description="Helical" evidence="16">
    <location>
        <begin position="128"/>
        <end position="146"/>
    </location>
</feature>
<comment type="catalytic activity">
    <reaction evidence="15">
        <text>a di-trans,poly-cis-dolichyl diphosphooligosaccharide + L-asparaginyl-[protein] = N(4)-(oligosaccharide-(1-&gt;4)-N-acetyl-beta-D-glucosaminyl-(1-&gt;4)-N-acetyl-beta-D-glucosaminyl)-L-asparaginyl-[protein] + a di-trans,poly-cis-dolichyl diphosphate + H(+)</text>
        <dbReference type="Rhea" id="RHEA:22980"/>
        <dbReference type="Rhea" id="RHEA-COMP:12804"/>
        <dbReference type="Rhea" id="RHEA-COMP:12805"/>
        <dbReference type="Rhea" id="RHEA-COMP:19506"/>
        <dbReference type="Rhea" id="RHEA-COMP:19509"/>
        <dbReference type="ChEBI" id="CHEBI:15378"/>
        <dbReference type="ChEBI" id="CHEBI:50347"/>
        <dbReference type="ChEBI" id="CHEBI:57497"/>
        <dbReference type="ChEBI" id="CHEBI:57570"/>
        <dbReference type="ChEBI" id="CHEBI:132529"/>
        <dbReference type="EC" id="2.4.99.18"/>
    </reaction>
</comment>
<comment type="subcellular location">
    <subcellularLocation>
        <location evidence="3">Endomembrane system</location>
        <topology evidence="3">Multi-pass membrane protein</topology>
    </subcellularLocation>
</comment>